<dbReference type="PANTHER" id="PTHR48417">
    <property type="entry name" value="ATP SYNTHASE F1 SUBUNIT EPSILON"/>
    <property type="match status" value="1"/>
</dbReference>
<dbReference type="RefSeq" id="XP_016221560.1">
    <property type="nucleotide sequence ID" value="XM_016372228.1"/>
</dbReference>
<evidence type="ECO:0000256" key="6">
    <source>
        <dbReference type="RuleBase" id="RU368087"/>
    </source>
</evidence>
<evidence type="ECO:0000256" key="2">
    <source>
        <dbReference type="ARBA" id="ARBA00010901"/>
    </source>
</evidence>
<sequence>MMRTRMPTAYMTRIRTPAFCQSFSSGRPKLSEGDTGGIRSGGIAAGDTFSRREHVIEDLYVKQHEMENIKKLREKLAAQRKHLDEVEQHIDEMEKLAEAKVENVPK</sequence>
<name>A0A0D1XPG8_EXOME</name>
<dbReference type="Gene3D" id="1.20.5.500">
    <property type="entry name" value="Single helix bin"/>
    <property type="match status" value="1"/>
</dbReference>
<evidence type="ECO:0000256" key="8">
    <source>
        <dbReference type="SAM" id="MobiDB-lite"/>
    </source>
</evidence>
<evidence type="ECO:0000256" key="5">
    <source>
        <dbReference type="ARBA" id="ARBA00023128"/>
    </source>
</evidence>
<comment type="subcellular location">
    <subcellularLocation>
        <location evidence="1">Mitochondrion</location>
    </subcellularLocation>
</comment>
<reference evidence="9 10" key="1">
    <citation type="submission" date="2015-01" db="EMBL/GenBank/DDBJ databases">
        <title>The Genome Sequence of Exophiala mesophila CBS40295.</title>
        <authorList>
            <consortium name="The Broad Institute Genomics Platform"/>
            <person name="Cuomo C."/>
            <person name="de Hoog S."/>
            <person name="Gorbushina A."/>
            <person name="Stielow B."/>
            <person name="Teixiera M."/>
            <person name="Abouelleil A."/>
            <person name="Chapman S.B."/>
            <person name="Priest M."/>
            <person name="Young S.K."/>
            <person name="Wortman J."/>
            <person name="Nusbaum C."/>
            <person name="Birren B."/>
        </authorList>
    </citation>
    <scope>NUCLEOTIDE SEQUENCE [LARGE SCALE GENOMIC DNA]</scope>
    <source>
        <strain evidence="9 10">CBS 40295</strain>
    </source>
</reference>
<evidence type="ECO:0000256" key="1">
    <source>
        <dbReference type="ARBA" id="ARBA00004173"/>
    </source>
</evidence>
<dbReference type="VEuPathDB" id="FungiDB:PV10_07337"/>
<keyword evidence="4 7" id="KW-0175">Coiled coil</keyword>
<evidence type="ECO:0000256" key="7">
    <source>
        <dbReference type="SAM" id="Coils"/>
    </source>
</evidence>
<evidence type="ECO:0000313" key="10">
    <source>
        <dbReference type="Proteomes" id="UP000054302"/>
    </source>
</evidence>
<dbReference type="PANTHER" id="PTHR48417:SF1">
    <property type="entry name" value="ATP SYNTHASE F1 SUBUNIT EPSILON"/>
    <property type="match status" value="1"/>
</dbReference>
<organism evidence="9 10">
    <name type="scientific">Exophiala mesophila</name>
    <name type="common">Black yeast-like fungus</name>
    <dbReference type="NCBI Taxonomy" id="212818"/>
    <lineage>
        <taxon>Eukaryota</taxon>
        <taxon>Fungi</taxon>
        <taxon>Dikarya</taxon>
        <taxon>Ascomycota</taxon>
        <taxon>Pezizomycotina</taxon>
        <taxon>Eurotiomycetes</taxon>
        <taxon>Chaetothyriomycetidae</taxon>
        <taxon>Chaetothyriales</taxon>
        <taxon>Herpotrichiellaceae</taxon>
        <taxon>Exophiala</taxon>
    </lineage>
</organism>
<keyword evidence="10" id="KW-1185">Reference proteome</keyword>
<proteinExistence type="inferred from homology"/>
<protein>
    <recommendedName>
        <fullName evidence="6">ATPase inhibitor, mitochondrial</fullName>
    </recommendedName>
</protein>
<dbReference type="EMBL" id="KN847524">
    <property type="protein sequence ID" value="KIV89986.1"/>
    <property type="molecule type" value="Genomic_DNA"/>
</dbReference>
<dbReference type="GO" id="GO:0042030">
    <property type="term" value="F:ATPase inhibitor activity"/>
    <property type="evidence" value="ECO:0007669"/>
    <property type="project" value="InterPro"/>
</dbReference>
<dbReference type="Proteomes" id="UP000054302">
    <property type="component" value="Unassembled WGS sequence"/>
</dbReference>
<comment type="function">
    <text evidence="6">Inhibits the enzyme activity of ATPase.</text>
</comment>
<keyword evidence="5" id="KW-0496">Mitochondrion</keyword>
<keyword evidence="3" id="KW-0809">Transit peptide</keyword>
<dbReference type="AlphaFoldDB" id="A0A0D1XPG8"/>
<dbReference type="GO" id="GO:0005739">
    <property type="term" value="C:mitochondrion"/>
    <property type="evidence" value="ECO:0007669"/>
    <property type="project" value="UniProtKB-SubCell"/>
</dbReference>
<accession>A0A0D1XPG8</accession>
<gene>
    <name evidence="9" type="ORF">PV10_07337</name>
</gene>
<dbReference type="InterPro" id="IPR007648">
    <property type="entry name" value="ATPase_inhibitor_mt"/>
</dbReference>
<dbReference type="HOGENOM" id="CLU_145563_0_2_1"/>
<feature type="region of interest" description="Disordered" evidence="8">
    <location>
        <begin position="21"/>
        <end position="45"/>
    </location>
</feature>
<dbReference type="Pfam" id="PF04568">
    <property type="entry name" value="IATP"/>
    <property type="match status" value="1"/>
</dbReference>
<evidence type="ECO:0000256" key="4">
    <source>
        <dbReference type="ARBA" id="ARBA00023054"/>
    </source>
</evidence>
<feature type="compositionally biased region" description="Gly residues" evidence="8">
    <location>
        <begin position="34"/>
        <end position="44"/>
    </location>
</feature>
<dbReference type="STRING" id="212818.A0A0D1XPG8"/>
<comment type="similarity">
    <text evidence="2 6">Belongs to the ATPase inhibitor family.</text>
</comment>
<evidence type="ECO:0000256" key="3">
    <source>
        <dbReference type="ARBA" id="ARBA00022946"/>
    </source>
</evidence>
<evidence type="ECO:0000313" key="9">
    <source>
        <dbReference type="EMBL" id="KIV89986.1"/>
    </source>
</evidence>
<dbReference type="GeneID" id="27325182"/>
<dbReference type="OMA" id="HIDEYTK"/>
<dbReference type="OrthoDB" id="5532350at2759"/>
<feature type="coiled-coil region" evidence="7">
    <location>
        <begin position="62"/>
        <end position="103"/>
    </location>
</feature>